<evidence type="ECO:0000256" key="1">
    <source>
        <dbReference type="ARBA" id="ARBA00022670"/>
    </source>
</evidence>
<organism evidence="7 8">
    <name type="scientific">Rhodocytophaga rosea</name>
    <dbReference type="NCBI Taxonomy" id="2704465"/>
    <lineage>
        <taxon>Bacteria</taxon>
        <taxon>Pseudomonadati</taxon>
        <taxon>Bacteroidota</taxon>
        <taxon>Cytophagia</taxon>
        <taxon>Cytophagales</taxon>
        <taxon>Rhodocytophagaceae</taxon>
        <taxon>Rhodocytophaga</taxon>
    </lineage>
</organism>
<dbReference type="PANTHER" id="PTHR42754">
    <property type="entry name" value="ENDOGLUCANASE"/>
    <property type="match status" value="1"/>
</dbReference>
<dbReference type="PANTHER" id="PTHR42754:SF1">
    <property type="entry name" value="LIPOPROTEIN"/>
    <property type="match status" value="1"/>
</dbReference>
<dbReference type="Pfam" id="PF00082">
    <property type="entry name" value="Peptidase_S8"/>
    <property type="match status" value="1"/>
</dbReference>
<gene>
    <name evidence="7" type="ORF">GXP67_09145</name>
</gene>
<keyword evidence="3" id="KW-0720">Serine protease</keyword>
<dbReference type="InterPro" id="IPR022398">
    <property type="entry name" value="Peptidase_S8_His-AS"/>
</dbReference>
<dbReference type="GO" id="GO:0006508">
    <property type="term" value="P:proteolysis"/>
    <property type="evidence" value="ECO:0007669"/>
    <property type="project" value="UniProtKB-KW"/>
</dbReference>
<reference evidence="7 8" key="1">
    <citation type="submission" date="2020-01" db="EMBL/GenBank/DDBJ databases">
        <authorList>
            <person name="Kim M.K."/>
        </authorList>
    </citation>
    <scope>NUCLEOTIDE SEQUENCE [LARGE SCALE GENOMIC DNA]</scope>
    <source>
        <strain evidence="7 8">172606-1</strain>
    </source>
</reference>
<evidence type="ECO:0000256" key="3">
    <source>
        <dbReference type="ARBA" id="ARBA00022825"/>
    </source>
</evidence>
<feature type="signal peptide" evidence="5">
    <location>
        <begin position="1"/>
        <end position="19"/>
    </location>
</feature>
<dbReference type="SUPFAM" id="SSF81296">
    <property type="entry name" value="E set domains"/>
    <property type="match status" value="1"/>
</dbReference>
<dbReference type="InterPro" id="IPR013783">
    <property type="entry name" value="Ig-like_fold"/>
</dbReference>
<dbReference type="SMART" id="SM00429">
    <property type="entry name" value="IPT"/>
    <property type="match status" value="1"/>
</dbReference>
<dbReference type="PROSITE" id="PS00138">
    <property type="entry name" value="SUBTILASE_SER"/>
    <property type="match status" value="1"/>
</dbReference>
<dbReference type="PROSITE" id="PS00137">
    <property type="entry name" value="SUBTILASE_HIS"/>
    <property type="match status" value="1"/>
</dbReference>
<evidence type="ECO:0000259" key="6">
    <source>
        <dbReference type="SMART" id="SM00429"/>
    </source>
</evidence>
<dbReference type="Proteomes" id="UP000480178">
    <property type="component" value="Chromosome"/>
</dbReference>
<protein>
    <submittedName>
        <fullName evidence="7">S8 family serine peptidase</fullName>
    </submittedName>
</protein>
<dbReference type="SUPFAM" id="SSF52743">
    <property type="entry name" value="Subtilisin-like"/>
    <property type="match status" value="1"/>
</dbReference>
<dbReference type="InterPro" id="IPR036852">
    <property type="entry name" value="Peptidase_S8/S53_dom_sf"/>
</dbReference>
<evidence type="ECO:0000313" key="7">
    <source>
        <dbReference type="EMBL" id="QHT66810.1"/>
    </source>
</evidence>
<dbReference type="GO" id="GO:0004252">
    <property type="term" value="F:serine-type endopeptidase activity"/>
    <property type="evidence" value="ECO:0007669"/>
    <property type="project" value="InterPro"/>
</dbReference>
<evidence type="ECO:0000313" key="8">
    <source>
        <dbReference type="Proteomes" id="UP000480178"/>
    </source>
</evidence>
<evidence type="ECO:0000256" key="2">
    <source>
        <dbReference type="ARBA" id="ARBA00022801"/>
    </source>
</evidence>
<dbReference type="InterPro" id="IPR000209">
    <property type="entry name" value="Peptidase_S8/S53_dom"/>
</dbReference>
<evidence type="ECO:0000256" key="5">
    <source>
        <dbReference type="SAM" id="SignalP"/>
    </source>
</evidence>
<dbReference type="RefSeq" id="WP_162442862.1">
    <property type="nucleotide sequence ID" value="NZ_CP048222.1"/>
</dbReference>
<dbReference type="InterPro" id="IPR002909">
    <property type="entry name" value="IPT_dom"/>
</dbReference>
<dbReference type="Pfam" id="PF20009">
    <property type="entry name" value="GEVED"/>
    <property type="match status" value="2"/>
</dbReference>
<dbReference type="InterPro" id="IPR045474">
    <property type="entry name" value="GEVED"/>
</dbReference>
<feature type="domain" description="IPT/TIG" evidence="6">
    <location>
        <begin position="533"/>
        <end position="610"/>
    </location>
</feature>
<dbReference type="InterPro" id="IPR023828">
    <property type="entry name" value="Peptidase_S8_Ser-AS"/>
</dbReference>
<dbReference type="KEGG" id="rhoz:GXP67_09145"/>
<dbReference type="InterPro" id="IPR026444">
    <property type="entry name" value="Secre_tail"/>
</dbReference>
<dbReference type="InterPro" id="IPR015500">
    <property type="entry name" value="Peptidase_S8_subtilisin-rel"/>
</dbReference>
<dbReference type="PROSITE" id="PS51892">
    <property type="entry name" value="SUBTILASE"/>
    <property type="match status" value="1"/>
</dbReference>
<dbReference type="Gene3D" id="2.60.40.10">
    <property type="entry name" value="Immunoglobulins"/>
    <property type="match status" value="1"/>
</dbReference>
<dbReference type="InterPro" id="IPR014756">
    <property type="entry name" value="Ig_E-set"/>
</dbReference>
<sequence>MKTKIFTLYFTLICISVLAQGSQVNGPEEYAYYSNGKKVSLKPIPGEIFVTFAKKVDAAKGSTYATQMQNQVSKPTKEDIFSPSNAVRYKVDPRQASSQTSLAQVEKQFKSNPDVVTAYPAFMVGNDKVYVGKKLMFSIKSGADSIQVHAFLKNNQSALTEVIDLGDKKIYVAEVNKGGSVFKVANGLFESGMVEYAEPDFTFTAHHDLTPNDGFYGTQWFLHQISDADIDAPEAWDISTGSASVVVAVIDGNGFDLAHPDLAAKLFNSYDAVNDDNFPWPENASANHGTPCAGLIGAATNNTTGVASVGFNVRVLPICMGFNASGGSFSTNSTIIARAAARVVATPGVVAVSNSYSFGSSSFAASVEASYISMRTNSRGGLGAVILASTANDGLNNPTVYPASYSNVVGVGASTSTDTRASFSNYGNLVDVVAPGVNTYTVDRSGADGYSAGPYTYFSGTSAACPVAAGVIGLMASVNTGANWATLMSYLLQSTDKVGGYVYTAGYSYGSWNNEMGYGRVNAFKALQKVLGPPTITAFAPVGGPSGTAVTIYGNKFLGTTSVTFNLVSASFTVVSAYQITAYVPAGATSGPIRVTNFAGTATSANFTITPYCVGSYTTGCTSGDYINNFSINTLVNNSSGCNGQPGGYINYSPTGNYTTTLKKGSTYTVSMQSGPSLAQGFGVWIDYNDDKDFADAGEFVYSSPTAGTGIYTGSVTIPSSVSTGLRKMRVRAKYASTFTADQACTTFTWGETEDYTVAIGYCVPALIVACTSGDYINNFSFNTLVNNGSGCNGQLSNYINYAPAGTKTTSVIKGQSYPISMQSGAIGQGFGVWIDYNNDQDFEDANEFVYSSPSTGTGVYSSSVTIPASVSTGQRRLRVRAKWNATFISGQMCEANTWGETEDYTITINAPVVAASQWNKRFGGSGIDNFSVVIKTSDGGYLLGGHSTSGISGDKSQASQGAVDYWIVKTDASGNKQWDKRFGGSAGDYLNTMIRTSDGGYLLGGNSLSGVSGDKSQASQGGQDFWIVKINSVGAKLWDKRFGGSGSDDLRTMHQLPSGEYVLIGYSTSGISGDKTQASQGSNDYWVVKINAAGAKLWDKRFGGSGDDWVESSVLNADGTIMLGGRSASGLSGDKSQASQGGRDFWVVKINAAGAKLWDKRFGGSAYDEQYAMATTSDGGYLLGGLSFSGVSGDKTQGSQGGSDFWIVKINSVGAKLWDKRFGGSLAEDMRSMVRTTDGGFLLGGKSDSPISGDKTQASQGGQDYWSVKINSAGTKQWDKRFGGSATEELRTVLQTSDGGYLLGGRSDSGISGDRTQSSQGSTDYWLVKLSSSGGARLASEQELAATEEDSTEALFNLSANPNPFTEKLTVGFKLPQTEQVRLKVYNSQGLEVTTLFEGEAEKDRAYEFEWRAAGQTPGMYIIRLGSESKVETKKVILTR</sequence>
<keyword evidence="1" id="KW-0645">Protease</keyword>
<dbReference type="CDD" id="cd00102">
    <property type="entry name" value="IPT"/>
    <property type="match status" value="1"/>
</dbReference>
<dbReference type="Pfam" id="PF18962">
    <property type="entry name" value="Por_Secre_tail"/>
    <property type="match status" value="1"/>
</dbReference>
<keyword evidence="2" id="KW-0378">Hydrolase</keyword>
<evidence type="ECO:0000256" key="4">
    <source>
        <dbReference type="PROSITE-ProRule" id="PRU01240"/>
    </source>
</evidence>
<dbReference type="Gene3D" id="3.40.50.200">
    <property type="entry name" value="Peptidase S8/S53 domain"/>
    <property type="match status" value="1"/>
</dbReference>
<name>A0A6C0GGK5_9BACT</name>
<dbReference type="NCBIfam" id="TIGR04183">
    <property type="entry name" value="Por_Secre_tail"/>
    <property type="match status" value="1"/>
</dbReference>
<keyword evidence="5" id="KW-0732">Signal</keyword>
<comment type="similarity">
    <text evidence="4">Belongs to the peptidase S8 family.</text>
</comment>
<dbReference type="PRINTS" id="PR00723">
    <property type="entry name" value="SUBTILISIN"/>
</dbReference>
<comment type="caution">
    <text evidence="4">Lacks conserved residue(s) required for the propagation of feature annotation.</text>
</comment>
<feature type="chain" id="PRO_5025531048" evidence="5">
    <location>
        <begin position="20"/>
        <end position="1441"/>
    </location>
</feature>
<accession>A0A6C0GGK5</accession>
<proteinExistence type="inferred from homology"/>
<keyword evidence="8" id="KW-1185">Reference proteome</keyword>
<dbReference type="EMBL" id="CP048222">
    <property type="protein sequence ID" value="QHT66810.1"/>
    <property type="molecule type" value="Genomic_DNA"/>
</dbReference>